<comment type="caution">
    <text evidence="1">The sequence shown here is derived from an EMBL/GenBank/DDBJ whole genome shotgun (WGS) entry which is preliminary data.</text>
</comment>
<accession>A0ACB8XYW6</accession>
<keyword evidence="2" id="KW-1185">Reference proteome</keyword>
<reference evidence="2" key="1">
    <citation type="journal article" date="2022" name="Mol. Ecol. Resour.">
        <title>The genomes of chicory, endive, great burdock and yacon provide insights into Asteraceae palaeo-polyploidization history and plant inulin production.</title>
        <authorList>
            <person name="Fan W."/>
            <person name="Wang S."/>
            <person name="Wang H."/>
            <person name="Wang A."/>
            <person name="Jiang F."/>
            <person name="Liu H."/>
            <person name="Zhao H."/>
            <person name="Xu D."/>
            <person name="Zhang Y."/>
        </authorList>
    </citation>
    <scope>NUCLEOTIDE SEQUENCE [LARGE SCALE GENOMIC DNA]</scope>
    <source>
        <strain evidence="2">cv. Yunnan</strain>
    </source>
</reference>
<reference evidence="1 2" key="2">
    <citation type="journal article" date="2022" name="Mol. Ecol. Resour.">
        <title>The genomes of chicory, endive, great burdock and yacon provide insights into Asteraceae paleo-polyploidization history and plant inulin production.</title>
        <authorList>
            <person name="Fan W."/>
            <person name="Wang S."/>
            <person name="Wang H."/>
            <person name="Wang A."/>
            <person name="Jiang F."/>
            <person name="Liu H."/>
            <person name="Zhao H."/>
            <person name="Xu D."/>
            <person name="Zhang Y."/>
        </authorList>
    </citation>
    <scope>NUCLEOTIDE SEQUENCE [LARGE SCALE GENOMIC DNA]</scope>
    <source>
        <strain evidence="2">cv. Yunnan</strain>
        <tissue evidence="1">Leaves</tissue>
    </source>
</reference>
<name>A0ACB8XYW6_9ASTR</name>
<dbReference type="Proteomes" id="UP001056120">
    <property type="component" value="Linkage Group LG29"/>
</dbReference>
<proteinExistence type="predicted"/>
<organism evidence="1 2">
    <name type="scientific">Smallanthus sonchifolius</name>
    <dbReference type="NCBI Taxonomy" id="185202"/>
    <lineage>
        <taxon>Eukaryota</taxon>
        <taxon>Viridiplantae</taxon>
        <taxon>Streptophyta</taxon>
        <taxon>Embryophyta</taxon>
        <taxon>Tracheophyta</taxon>
        <taxon>Spermatophyta</taxon>
        <taxon>Magnoliopsida</taxon>
        <taxon>eudicotyledons</taxon>
        <taxon>Gunneridae</taxon>
        <taxon>Pentapetalae</taxon>
        <taxon>asterids</taxon>
        <taxon>campanulids</taxon>
        <taxon>Asterales</taxon>
        <taxon>Asteraceae</taxon>
        <taxon>Asteroideae</taxon>
        <taxon>Heliantheae alliance</taxon>
        <taxon>Millerieae</taxon>
        <taxon>Smallanthus</taxon>
    </lineage>
</organism>
<evidence type="ECO:0000313" key="2">
    <source>
        <dbReference type="Proteomes" id="UP001056120"/>
    </source>
</evidence>
<gene>
    <name evidence="1" type="ORF">L1987_85713</name>
</gene>
<sequence length="183" mass="20701">MLRKRIYRGPLLKDIDSGDSHVCEIVSATNQLVCWQWDQFNDNSELNQTEFSSAVAVGENYEIQVKVNMHSEKCRKEVMKTVSKLSGINELSVDLEKEMLVVIGDVDPVCVATCLRKKRRVAVIVSVGPKKEKDKDGDKDGDKEKDKDDDKLVVPTMYCNAPYGYGYYPVYPPSRHGEGCFML</sequence>
<protein>
    <submittedName>
        <fullName evidence="1">Uncharacterized protein</fullName>
    </submittedName>
</protein>
<evidence type="ECO:0000313" key="1">
    <source>
        <dbReference type="EMBL" id="KAI3676114.1"/>
    </source>
</evidence>
<dbReference type="EMBL" id="CM042046">
    <property type="protein sequence ID" value="KAI3676114.1"/>
    <property type="molecule type" value="Genomic_DNA"/>
</dbReference>